<dbReference type="OrthoDB" id="9801445at2"/>
<evidence type="ECO:0000313" key="6">
    <source>
        <dbReference type="EMBL" id="SCX89409.1"/>
    </source>
</evidence>
<dbReference type="PANTHER" id="PTHR35005">
    <property type="entry name" value="3-DEHYDRO-SCYLLO-INOSOSE HYDROLASE"/>
    <property type="match status" value="1"/>
</dbReference>
<gene>
    <name evidence="6" type="ORF">SAMN05216233_10217</name>
</gene>
<evidence type="ECO:0000256" key="1">
    <source>
        <dbReference type="ARBA" id="ARBA00001947"/>
    </source>
</evidence>
<evidence type="ECO:0000256" key="3">
    <source>
        <dbReference type="ARBA" id="ARBA00022801"/>
    </source>
</evidence>
<proteinExistence type="inferred from homology"/>
<protein>
    <submittedName>
        <fullName evidence="6">Creatinine amidohydrolase</fullName>
    </submittedName>
</protein>
<dbReference type="EMBL" id="FMUX01000002">
    <property type="protein sequence ID" value="SCX89409.1"/>
    <property type="molecule type" value="Genomic_DNA"/>
</dbReference>
<keyword evidence="3 6" id="KW-0378">Hydrolase</keyword>
<dbReference type="GO" id="GO:0009231">
    <property type="term" value="P:riboflavin biosynthetic process"/>
    <property type="evidence" value="ECO:0007669"/>
    <property type="project" value="TreeGrafter"/>
</dbReference>
<organism evidence="6 7">
    <name type="scientific">Desulfoluna spongiiphila</name>
    <dbReference type="NCBI Taxonomy" id="419481"/>
    <lineage>
        <taxon>Bacteria</taxon>
        <taxon>Pseudomonadati</taxon>
        <taxon>Thermodesulfobacteriota</taxon>
        <taxon>Desulfobacteria</taxon>
        <taxon>Desulfobacterales</taxon>
        <taxon>Desulfolunaceae</taxon>
        <taxon>Desulfoluna</taxon>
    </lineage>
</organism>
<dbReference type="Proteomes" id="UP000198870">
    <property type="component" value="Unassembled WGS sequence"/>
</dbReference>
<name>A0A1G5BH47_9BACT</name>
<dbReference type="STRING" id="419481.SAMN05216233_10217"/>
<keyword evidence="2" id="KW-0479">Metal-binding</keyword>
<evidence type="ECO:0000256" key="2">
    <source>
        <dbReference type="ARBA" id="ARBA00022723"/>
    </source>
</evidence>
<evidence type="ECO:0000256" key="4">
    <source>
        <dbReference type="ARBA" id="ARBA00022833"/>
    </source>
</evidence>
<dbReference type="SUPFAM" id="SSF102215">
    <property type="entry name" value="Creatininase"/>
    <property type="match status" value="1"/>
</dbReference>
<dbReference type="PANTHER" id="PTHR35005:SF1">
    <property type="entry name" value="2-AMINO-5-FORMYLAMINO-6-RIBOSYLAMINOPYRIMIDIN-4(3H)-ONE 5'-MONOPHOSPHATE DEFORMYLASE"/>
    <property type="match status" value="1"/>
</dbReference>
<evidence type="ECO:0000313" key="7">
    <source>
        <dbReference type="Proteomes" id="UP000198870"/>
    </source>
</evidence>
<dbReference type="RefSeq" id="WP_092208202.1">
    <property type="nucleotide sequence ID" value="NZ_FMUX01000002.1"/>
</dbReference>
<dbReference type="InterPro" id="IPR024087">
    <property type="entry name" value="Creatininase-like_sf"/>
</dbReference>
<comment type="cofactor">
    <cofactor evidence="1">
        <name>Zn(2+)</name>
        <dbReference type="ChEBI" id="CHEBI:29105"/>
    </cofactor>
</comment>
<reference evidence="6 7" key="1">
    <citation type="submission" date="2016-10" db="EMBL/GenBank/DDBJ databases">
        <authorList>
            <person name="de Groot N.N."/>
        </authorList>
    </citation>
    <scope>NUCLEOTIDE SEQUENCE [LARGE SCALE GENOMIC DNA]</scope>
    <source>
        <strain evidence="6 7">AA1</strain>
    </source>
</reference>
<dbReference type="AlphaFoldDB" id="A0A1G5BH47"/>
<accession>A0A1G5BH47</accession>
<sequence>MKIADMNWFQVETYLKSDDRVILPLGSTEQHAYLSLCTDFILSNKLAEETGEGCGVPVYPGLPYGIAPYFSAYPGTVTIRPETYGDFVTDILASLVKSGFKRVLIINGHGGNCPVEEIIRPWLGKVPECRVLFHNWWSSKAVMEAVHKVSPNASHASWMENFPWTRLAEVPLPPEEKAPCDPDNLKQLPPEKVRSILGDGNYGGAYQAGDDAMLTIWRTAVAETTHLLDTGWTN</sequence>
<dbReference type="Pfam" id="PF02633">
    <property type="entry name" value="Creatininase"/>
    <property type="match status" value="1"/>
</dbReference>
<dbReference type="InterPro" id="IPR003785">
    <property type="entry name" value="Creatininase/forma_Hydrolase"/>
</dbReference>
<keyword evidence="4" id="KW-0862">Zinc</keyword>
<dbReference type="GO" id="GO:0046872">
    <property type="term" value="F:metal ion binding"/>
    <property type="evidence" value="ECO:0007669"/>
    <property type="project" value="UniProtKB-KW"/>
</dbReference>
<keyword evidence="7" id="KW-1185">Reference proteome</keyword>
<dbReference type="GO" id="GO:0016811">
    <property type="term" value="F:hydrolase activity, acting on carbon-nitrogen (but not peptide) bonds, in linear amides"/>
    <property type="evidence" value="ECO:0007669"/>
    <property type="project" value="TreeGrafter"/>
</dbReference>
<dbReference type="Gene3D" id="3.40.50.10310">
    <property type="entry name" value="Creatininase"/>
    <property type="match status" value="1"/>
</dbReference>
<evidence type="ECO:0000256" key="5">
    <source>
        <dbReference type="ARBA" id="ARBA00024029"/>
    </source>
</evidence>
<comment type="similarity">
    <text evidence="5">Belongs to the creatininase superfamily.</text>
</comment>